<keyword evidence="1" id="KW-0472">Membrane</keyword>
<dbReference type="AlphaFoldDB" id="A0A3A3G0S2"/>
<dbReference type="RefSeq" id="WP_119770186.1">
    <property type="nucleotide sequence ID" value="NZ_QYUO01000002.1"/>
</dbReference>
<keyword evidence="1" id="KW-1133">Transmembrane helix</keyword>
<evidence type="ECO:0000256" key="1">
    <source>
        <dbReference type="SAM" id="Phobius"/>
    </source>
</evidence>
<evidence type="ECO:0000313" key="2">
    <source>
        <dbReference type="EMBL" id="RJF95036.1"/>
    </source>
</evidence>
<name>A0A3A3G0S2_9BURK</name>
<protein>
    <recommendedName>
        <fullName evidence="4">DUF2938 domain-containing protein</fullName>
    </recommendedName>
</protein>
<sequence>MKTWQQAGKDSLVSGSIASALSTVALSARGESEDGTPYAPTNAISHWIHGDRALRRNDKSLRYTLTGYAIHHASSTLWAVLYEKWFGEHAERGHVPAALLGGAAVAAIACFTDYRLTPERLRPGFEHRLSSASLFLVYASFGAGLAMRGLSSAPRRH</sequence>
<dbReference type="OrthoDB" id="288267at2"/>
<gene>
    <name evidence="2" type="ORF">D3871_16340</name>
</gene>
<evidence type="ECO:0000313" key="3">
    <source>
        <dbReference type="Proteomes" id="UP000265955"/>
    </source>
</evidence>
<keyword evidence="1" id="KW-0812">Transmembrane</keyword>
<keyword evidence="3" id="KW-1185">Reference proteome</keyword>
<evidence type="ECO:0008006" key="4">
    <source>
        <dbReference type="Google" id="ProtNLM"/>
    </source>
</evidence>
<feature type="transmembrane region" description="Helical" evidence="1">
    <location>
        <begin position="93"/>
        <end position="111"/>
    </location>
</feature>
<accession>A0A3A3G0S2</accession>
<dbReference type="EMBL" id="QYUO01000002">
    <property type="protein sequence ID" value="RJF95036.1"/>
    <property type="molecule type" value="Genomic_DNA"/>
</dbReference>
<organism evidence="2 3">
    <name type="scientific">Noviherbaspirillum saxi</name>
    <dbReference type="NCBI Taxonomy" id="2320863"/>
    <lineage>
        <taxon>Bacteria</taxon>
        <taxon>Pseudomonadati</taxon>
        <taxon>Pseudomonadota</taxon>
        <taxon>Betaproteobacteria</taxon>
        <taxon>Burkholderiales</taxon>
        <taxon>Oxalobacteraceae</taxon>
        <taxon>Noviherbaspirillum</taxon>
    </lineage>
</organism>
<dbReference type="Proteomes" id="UP000265955">
    <property type="component" value="Unassembled WGS sequence"/>
</dbReference>
<comment type="caution">
    <text evidence="2">The sequence shown here is derived from an EMBL/GenBank/DDBJ whole genome shotgun (WGS) entry which is preliminary data.</text>
</comment>
<reference evidence="3" key="1">
    <citation type="submission" date="2018-09" db="EMBL/GenBank/DDBJ databases">
        <authorList>
            <person name="Zhu H."/>
        </authorList>
    </citation>
    <scope>NUCLEOTIDE SEQUENCE [LARGE SCALE GENOMIC DNA]</scope>
    <source>
        <strain evidence="3">K1R23-30</strain>
    </source>
</reference>
<feature type="transmembrane region" description="Helical" evidence="1">
    <location>
        <begin position="132"/>
        <end position="151"/>
    </location>
</feature>
<feature type="transmembrane region" description="Helical" evidence="1">
    <location>
        <begin position="61"/>
        <end position="81"/>
    </location>
</feature>
<proteinExistence type="predicted"/>